<organism evidence="2">
    <name type="scientific">Siphoviridae sp. ctyQ43</name>
    <dbReference type="NCBI Taxonomy" id="2823612"/>
    <lineage>
        <taxon>Viruses</taxon>
        <taxon>Duplodnaviria</taxon>
        <taxon>Heunggongvirae</taxon>
        <taxon>Uroviricota</taxon>
        <taxon>Caudoviricetes</taxon>
    </lineage>
</organism>
<evidence type="ECO:0000256" key="1">
    <source>
        <dbReference type="SAM" id="MobiDB-lite"/>
    </source>
</evidence>
<name>A0A8S5L948_9CAUD</name>
<proteinExistence type="predicted"/>
<protein>
    <recommendedName>
        <fullName evidence="3">DUF1366 domain-containing protein</fullName>
    </recommendedName>
</protein>
<evidence type="ECO:0000313" key="2">
    <source>
        <dbReference type="EMBL" id="DAD66432.1"/>
    </source>
</evidence>
<dbReference type="Pfam" id="PF07104">
    <property type="entry name" value="DUF1366"/>
    <property type="match status" value="1"/>
</dbReference>
<feature type="region of interest" description="Disordered" evidence="1">
    <location>
        <begin position="126"/>
        <end position="148"/>
    </location>
</feature>
<dbReference type="EMBL" id="BK014661">
    <property type="protein sequence ID" value="DAD66432.1"/>
    <property type="molecule type" value="Genomic_DNA"/>
</dbReference>
<sequence length="148" mass="16697">MATYKKNYARATYDSNGGVLTTIVSIFSTNGGTVIETTLKGDHLSKSEDEIVQLALDQFYEDTYPNKAENEKFTAMEKALKESTETLDTTRKMLAQSVVKEFEWESNFEDIDAKLQFLATHLNITYPAKEDDEDEKESNSGSREAETV</sequence>
<evidence type="ECO:0008006" key="3">
    <source>
        <dbReference type="Google" id="ProtNLM"/>
    </source>
</evidence>
<dbReference type="InterPro" id="IPR009796">
    <property type="entry name" value="DUF1366"/>
</dbReference>
<accession>A0A8S5L948</accession>
<reference evidence="2" key="1">
    <citation type="journal article" date="2021" name="Proc. Natl. Acad. Sci. U.S.A.">
        <title>A Catalog of Tens of Thousands of Viruses from Human Metagenomes Reveals Hidden Associations with Chronic Diseases.</title>
        <authorList>
            <person name="Tisza M.J."/>
            <person name="Buck C.B."/>
        </authorList>
    </citation>
    <scope>NUCLEOTIDE SEQUENCE</scope>
    <source>
        <strain evidence="2">CtyQ43</strain>
    </source>
</reference>